<keyword evidence="1" id="KW-0229">DNA integration</keyword>
<accession>A0A7W7F844</accession>
<name>A0A7W7F844_9SPHN</name>
<evidence type="ECO:0000259" key="4">
    <source>
        <dbReference type="PROSITE" id="PS51900"/>
    </source>
</evidence>
<gene>
    <name evidence="5" type="ORF">GGQ98_002926</name>
</gene>
<dbReference type="InterPro" id="IPR004107">
    <property type="entry name" value="Integrase_SAM-like_N"/>
</dbReference>
<dbReference type="InterPro" id="IPR044068">
    <property type="entry name" value="CB"/>
</dbReference>
<evidence type="ECO:0000313" key="6">
    <source>
        <dbReference type="Proteomes" id="UP000566324"/>
    </source>
</evidence>
<dbReference type="GO" id="GO:0003677">
    <property type="term" value="F:DNA binding"/>
    <property type="evidence" value="ECO:0007669"/>
    <property type="project" value="UniProtKB-UniRule"/>
</dbReference>
<sequence length="90" mass="10168">MTGTIITAPATTLRERMIEDMKLQRLCRTTQRNYLRDVERFAIWLGRPPDTATDEDLRRYQIEQSEMGFGAPAMNTAVSALRGSVPPQGP</sequence>
<dbReference type="SUPFAM" id="SSF47823">
    <property type="entry name" value="lambda integrase-like, N-terminal domain"/>
    <property type="match status" value="1"/>
</dbReference>
<protein>
    <submittedName>
        <fullName evidence="5">Site-specific recombinase XerD</fullName>
    </submittedName>
</protein>
<dbReference type="Proteomes" id="UP000566324">
    <property type="component" value="Unassembled WGS sequence"/>
</dbReference>
<evidence type="ECO:0000313" key="5">
    <source>
        <dbReference type="EMBL" id="MBB4633292.1"/>
    </source>
</evidence>
<proteinExistence type="predicted"/>
<reference evidence="5 6" key="1">
    <citation type="submission" date="2020-08" db="EMBL/GenBank/DDBJ databases">
        <title>Genomic Encyclopedia of Type Strains, Phase IV (KMG-IV): sequencing the most valuable type-strain genomes for metagenomic binning, comparative biology and taxonomic classification.</title>
        <authorList>
            <person name="Goeker M."/>
        </authorList>
    </citation>
    <scope>NUCLEOTIDE SEQUENCE [LARGE SCALE GENOMIC DNA]</scope>
    <source>
        <strain evidence="5 6">DSM 17328</strain>
    </source>
</reference>
<organism evidence="5 6">
    <name type="scientific">Sphingosinicella soli</name>
    <dbReference type="NCBI Taxonomy" id="333708"/>
    <lineage>
        <taxon>Bacteria</taxon>
        <taxon>Pseudomonadati</taxon>
        <taxon>Pseudomonadota</taxon>
        <taxon>Alphaproteobacteria</taxon>
        <taxon>Sphingomonadales</taxon>
        <taxon>Sphingosinicellaceae</taxon>
        <taxon>Sphingosinicella</taxon>
    </lineage>
</organism>
<dbReference type="PROSITE" id="PS51900">
    <property type="entry name" value="CB"/>
    <property type="match status" value="1"/>
</dbReference>
<dbReference type="InterPro" id="IPR010998">
    <property type="entry name" value="Integrase_recombinase_N"/>
</dbReference>
<evidence type="ECO:0000256" key="3">
    <source>
        <dbReference type="PROSITE-ProRule" id="PRU01248"/>
    </source>
</evidence>
<dbReference type="AlphaFoldDB" id="A0A7W7F844"/>
<comment type="caution">
    <text evidence="5">The sequence shown here is derived from an EMBL/GenBank/DDBJ whole genome shotgun (WGS) entry which is preliminary data.</text>
</comment>
<dbReference type="EMBL" id="JACHNZ010000039">
    <property type="protein sequence ID" value="MBB4633292.1"/>
    <property type="molecule type" value="Genomic_DNA"/>
</dbReference>
<dbReference type="Pfam" id="PF13495">
    <property type="entry name" value="Phage_int_SAM_4"/>
    <property type="match status" value="1"/>
</dbReference>
<dbReference type="Gene3D" id="1.10.150.130">
    <property type="match status" value="1"/>
</dbReference>
<keyword evidence="2 3" id="KW-0238">DNA-binding</keyword>
<evidence type="ECO:0000256" key="2">
    <source>
        <dbReference type="ARBA" id="ARBA00023125"/>
    </source>
</evidence>
<feature type="domain" description="Core-binding (CB)" evidence="4">
    <location>
        <begin position="8"/>
        <end position="90"/>
    </location>
</feature>
<evidence type="ECO:0000256" key="1">
    <source>
        <dbReference type="ARBA" id="ARBA00022908"/>
    </source>
</evidence>
<dbReference type="GO" id="GO:0015074">
    <property type="term" value="P:DNA integration"/>
    <property type="evidence" value="ECO:0007669"/>
    <property type="project" value="UniProtKB-KW"/>
</dbReference>
<keyword evidence="6" id="KW-1185">Reference proteome</keyword>